<accession>A0ACB8D7N1</accession>
<proteinExistence type="predicted"/>
<organism evidence="1 2">
    <name type="scientific">Dermacentor silvarum</name>
    <name type="common">Tick</name>
    <dbReference type="NCBI Taxonomy" id="543639"/>
    <lineage>
        <taxon>Eukaryota</taxon>
        <taxon>Metazoa</taxon>
        <taxon>Ecdysozoa</taxon>
        <taxon>Arthropoda</taxon>
        <taxon>Chelicerata</taxon>
        <taxon>Arachnida</taxon>
        <taxon>Acari</taxon>
        <taxon>Parasitiformes</taxon>
        <taxon>Ixodida</taxon>
        <taxon>Ixodoidea</taxon>
        <taxon>Ixodidae</taxon>
        <taxon>Rhipicephalinae</taxon>
        <taxon>Dermacentor</taxon>
    </lineage>
</organism>
<keyword evidence="2" id="KW-1185">Reference proteome</keyword>
<dbReference type="Proteomes" id="UP000821865">
    <property type="component" value="Chromosome 3"/>
</dbReference>
<evidence type="ECO:0000313" key="2">
    <source>
        <dbReference type="Proteomes" id="UP000821865"/>
    </source>
</evidence>
<sequence length="497" mass="52663">MEAFNDLQRHWAKRFPHSKLSLIWEEDLRTLLSTHRQRVAQLREELEQEEFLVQYFERYLSDAERVKRSSSRDNTGDRKAGSANGDSPRNSNGVGTSNGLPEAAAGVTSSTCEKAASLKRDKAANSAEGQSASVNGTTDEHGKPYVTVIAVSGFTRSASSERSGSSAAAASTGSTSSTHAAAETQELRRRRKPPTPPPKRAKWPPPSVVSQLAQNDAAQSDVLPAFSTFRPASQLASAPSHPPAARPHGYPQPLREAPPPPTAPVIEPTDDQDGYDVIYDTVALDDEACSSKGADEEDQGSSPEPDYVEFGKLERPRAVRSASDDAGGGSVPSPVASSATYENMALLVKASESMDSEEDDAASMLRSMSSDAELDQDAGTATTGSDHSGSGGRSADLHRCKTEEQLDVDSGCAKAPKCVGSREVFSSGERNPGGVGRGPVIGVAPCIVVVPPPSRWAVRARSRIRAPTAAAPTKRGVTSDEHHPPFQLAPSSLKGRD</sequence>
<dbReference type="EMBL" id="CM023472">
    <property type="protein sequence ID" value="KAH7960525.1"/>
    <property type="molecule type" value="Genomic_DNA"/>
</dbReference>
<gene>
    <name evidence="1" type="ORF">HPB49_020939</name>
</gene>
<protein>
    <submittedName>
        <fullName evidence="1">Uncharacterized protein</fullName>
    </submittedName>
</protein>
<evidence type="ECO:0000313" key="1">
    <source>
        <dbReference type="EMBL" id="KAH7960525.1"/>
    </source>
</evidence>
<comment type="caution">
    <text evidence="1">The sequence shown here is derived from an EMBL/GenBank/DDBJ whole genome shotgun (WGS) entry which is preliminary data.</text>
</comment>
<reference evidence="1" key="1">
    <citation type="submission" date="2020-05" db="EMBL/GenBank/DDBJ databases">
        <title>Large-scale comparative analyses of tick genomes elucidate their genetic diversity and vector capacities.</title>
        <authorList>
            <person name="Jia N."/>
            <person name="Wang J."/>
            <person name="Shi W."/>
            <person name="Du L."/>
            <person name="Sun Y."/>
            <person name="Zhan W."/>
            <person name="Jiang J."/>
            <person name="Wang Q."/>
            <person name="Zhang B."/>
            <person name="Ji P."/>
            <person name="Sakyi L.B."/>
            <person name="Cui X."/>
            <person name="Yuan T."/>
            <person name="Jiang B."/>
            <person name="Yang W."/>
            <person name="Lam T.T.-Y."/>
            <person name="Chang Q."/>
            <person name="Ding S."/>
            <person name="Wang X."/>
            <person name="Zhu J."/>
            <person name="Ruan X."/>
            <person name="Zhao L."/>
            <person name="Wei J."/>
            <person name="Que T."/>
            <person name="Du C."/>
            <person name="Cheng J."/>
            <person name="Dai P."/>
            <person name="Han X."/>
            <person name="Huang E."/>
            <person name="Gao Y."/>
            <person name="Liu J."/>
            <person name="Shao H."/>
            <person name="Ye R."/>
            <person name="Li L."/>
            <person name="Wei W."/>
            <person name="Wang X."/>
            <person name="Wang C."/>
            <person name="Yang T."/>
            <person name="Huo Q."/>
            <person name="Li W."/>
            <person name="Guo W."/>
            <person name="Chen H."/>
            <person name="Zhou L."/>
            <person name="Ni X."/>
            <person name="Tian J."/>
            <person name="Zhou Y."/>
            <person name="Sheng Y."/>
            <person name="Liu T."/>
            <person name="Pan Y."/>
            <person name="Xia L."/>
            <person name="Li J."/>
            <person name="Zhao F."/>
            <person name="Cao W."/>
        </authorList>
    </citation>
    <scope>NUCLEOTIDE SEQUENCE</scope>
    <source>
        <strain evidence="1">Dsil-2018</strain>
    </source>
</reference>
<name>A0ACB8D7N1_DERSI</name>